<sequence>MAPVLGGPGGAWASAASSSDVGSALGSDDVGFFAGAKAVGSPAPLVHAKPAAQPSLLTLLGAQGLKALVLSLGPRAGAGPGETTALVFQQVLKVFAALQCRLQESEALVAELQARADNLEEQRRTLTRRADRAERARDEAVQRCEAAEAAARRARLEAAPIGERYMEAQVLRSQLEAANEELQRLRNEADLCREEVRQGWPRLGEAEDAEAECESAISELRSAHTEEVAVLKSQHLEEMAEIRGRHAERFAELEAMRCDEVSQVKQAQTEELSDLRKAVDGARWQAEVYVRETQDFVREVCLRQRENARIAKRHAEARHEAMELCVKIEAARAMETGAPAREAELQAVRHRYALLQQTKLEWQEALERKRADCEAWRRRAVQRGTAAPEERDELEEEAFSGTGAGRPPSPSAGSVSATGGPPGGNDTPAEAEQSPALASGTATPVGTPMQTPLPRRRAMGLSHRQSPSPSHLGVPPIPRMRRLSAGSGARAASGGPPLALGPPLLPGGEDVGLSAPIPAPSESSRRPTGRERGGRPRRGPAGLPQPAPVLALPAPDGEEREEDGVGAPPQVPEGPAAEFLSAAVRLAILQVDAEMTRGGSGGDLSVAIQEAENELEMSAFLLDDTGEVEGLLEMEAQQRPPAVARRLRELLAELTTRGQSQRRGPPRSPSQVRLLR</sequence>
<feature type="compositionally biased region" description="Low complexity" evidence="2">
    <location>
        <begin position="483"/>
        <end position="498"/>
    </location>
</feature>
<reference evidence="3" key="1">
    <citation type="submission" date="2021-01" db="EMBL/GenBank/DDBJ databases">
        <authorList>
            <person name="Corre E."/>
            <person name="Pelletier E."/>
            <person name="Niang G."/>
            <person name="Scheremetjew M."/>
            <person name="Finn R."/>
            <person name="Kale V."/>
            <person name="Holt S."/>
            <person name="Cochrane G."/>
            <person name="Meng A."/>
            <person name="Brown T."/>
            <person name="Cohen L."/>
        </authorList>
    </citation>
    <scope>NUCLEOTIDE SEQUENCE</scope>
    <source>
        <strain evidence="3">CCMP3105</strain>
    </source>
</reference>
<organism evidence="3">
    <name type="scientific">Alexandrium monilatum</name>
    <dbReference type="NCBI Taxonomy" id="311494"/>
    <lineage>
        <taxon>Eukaryota</taxon>
        <taxon>Sar</taxon>
        <taxon>Alveolata</taxon>
        <taxon>Dinophyceae</taxon>
        <taxon>Gonyaulacales</taxon>
        <taxon>Pyrocystaceae</taxon>
        <taxon>Alexandrium</taxon>
    </lineage>
</organism>
<dbReference type="EMBL" id="HBNR01052865">
    <property type="protein sequence ID" value="CAE4617949.1"/>
    <property type="molecule type" value="Transcribed_RNA"/>
</dbReference>
<feature type="compositionally biased region" description="Basic and acidic residues" evidence="2">
    <location>
        <begin position="523"/>
        <end position="534"/>
    </location>
</feature>
<feature type="compositionally biased region" description="Low complexity" evidence="2">
    <location>
        <begin position="539"/>
        <end position="555"/>
    </location>
</feature>
<evidence type="ECO:0000313" key="3">
    <source>
        <dbReference type="EMBL" id="CAE4617949.1"/>
    </source>
</evidence>
<gene>
    <name evidence="3" type="ORF">AMON00008_LOCUS37101</name>
</gene>
<evidence type="ECO:0000256" key="1">
    <source>
        <dbReference type="SAM" id="Coils"/>
    </source>
</evidence>
<feature type="coiled-coil region" evidence="1">
    <location>
        <begin position="95"/>
        <end position="226"/>
    </location>
</feature>
<feature type="compositionally biased region" description="Polar residues" evidence="2">
    <location>
        <begin position="440"/>
        <end position="450"/>
    </location>
</feature>
<feature type="region of interest" description="Disordered" evidence="2">
    <location>
        <begin position="382"/>
        <end position="576"/>
    </location>
</feature>
<keyword evidence="1" id="KW-0175">Coiled coil</keyword>
<accession>A0A7S4VLF9</accession>
<evidence type="ECO:0000256" key="2">
    <source>
        <dbReference type="SAM" id="MobiDB-lite"/>
    </source>
</evidence>
<name>A0A7S4VLF9_9DINO</name>
<feature type="region of interest" description="Disordered" evidence="2">
    <location>
        <begin position="654"/>
        <end position="676"/>
    </location>
</feature>
<dbReference type="AlphaFoldDB" id="A0A7S4VLF9"/>
<protein>
    <submittedName>
        <fullName evidence="3">Uncharacterized protein</fullName>
    </submittedName>
</protein>
<proteinExistence type="predicted"/>